<dbReference type="SUPFAM" id="SSF53901">
    <property type="entry name" value="Thiolase-like"/>
    <property type="match status" value="2"/>
</dbReference>
<keyword evidence="7" id="KW-0812">Transmembrane</keyword>
<dbReference type="Pfam" id="PF02801">
    <property type="entry name" value="Ketoacyl-synt_C"/>
    <property type="match status" value="1"/>
</dbReference>
<evidence type="ECO:0000256" key="5">
    <source>
        <dbReference type="ARBA" id="ARBA00022519"/>
    </source>
</evidence>
<comment type="similarity">
    <text evidence="2 13">Belongs to the thiolase-like superfamily. Beta-ketoacyl-ACP synthases family.</text>
</comment>
<name>Q21RA6_ALBFT</name>
<dbReference type="SMART" id="SM00825">
    <property type="entry name" value="PKS_KS"/>
    <property type="match status" value="1"/>
</dbReference>
<evidence type="ECO:0000256" key="12">
    <source>
        <dbReference type="ARBA" id="ARBA00041756"/>
    </source>
</evidence>
<organism evidence="15 16">
    <name type="scientific">Albidiferax ferrireducens (strain ATCC BAA-621 / DSM 15236 / T118)</name>
    <name type="common">Rhodoferax ferrireducens</name>
    <dbReference type="NCBI Taxonomy" id="338969"/>
    <lineage>
        <taxon>Bacteria</taxon>
        <taxon>Pseudomonadati</taxon>
        <taxon>Pseudomonadota</taxon>
        <taxon>Betaproteobacteria</taxon>
        <taxon>Burkholderiales</taxon>
        <taxon>Comamonadaceae</taxon>
        <taxon>Rhodoferax</taxon>
    </lineage>
</organism>
<evidence type="ECO:0000256" key="4">
    <source>
        <dbReference type="ARBA" id="ARBA00022475"/>
    </source>
</evidence>
<dbReference type="HOGENOM" id="CLU_000022_69_2_4"/>
<dbReference type="Gene3D" id="3.40.47.10">
    <property type="match status" value="2"/>
</dbReference>
<dbReference type="OrthoDB" id="9808669at2"/>
<keyword evidence="5" id="KW-0997">Cell inner membrane</keyword>
<dbReference type="InterPro" id="IPR016039">
    <property type="entry name" value="Thiolase-like"/>
</dbReference>
<feature type="domain" description="Ketosynthase family 3 (KS3)" evidence="14">
    <location>
        <begin position="6"/>
        <end position="415"/>
    </location>
</feature>
<evidence type="ECO:0000256" key="7">
    <source>
        <dbReference type="ARBA" id="ARBA00022692"/>
    </source>
</evidence>
<dbReference type="Proteomes" id="UP000008332">
    <property type="component" value="Chromosome"/>
</dbReference>
<accession>Q21RA6</accession>
<dbReference type="AlphaFoldDB" id="Q21RA6"/>
<protein>
    <recommendedName>
        <fullName evidence="11">Nodulation protein E</fullName>
    </recommendedName>
    <alternativeName>
        <fullName evidence="12">Host-specificity of nodulation protein B</fullName>
    </alternativeName>
</protein>
<dbReference type="PANTHER" id="PTHR11712">
    <property type="entry name" value="POLYKETIDE SYNTHASE-RELATED"/>
    <property type="match status" value="1"/>
</dbReference>
<dbReference type="CDD" id="cd00834">
    <property type="entry name" value="KAS_I_II"/>
    <property type="match status" value="1"/>
</dbReference>
<keyword evidence="9" id="KW-0472">Membrane</keyword>
<keyword evidence="16" id="KW-1185">Reference proteome</keyword>
<evidence type="ECO:0000256" key="11">
    <source>
        <dbReference type="ARBA" id="ARBA00039445"/>
    </source>
</evidence>
<evidence type="ECO:0000256" key="9">
    <source>
        <dbReference type="ARBA" id="ARBA00023136"/>
    </source>
</evidence>
<keyword evidence="6 13" id="KW-0808">Transferase</keyword>
<evidence type="ECO:0000256" key="2">
    <source>
        <dbReference type="ARBA" id="ARBA00008467"/>
    </source>
</evidence>
<dbReference type="InterPro" id="IPR000794">
    <property type="entry name" value="Beta-ketoacyl_synthase"/>
</dbReference>
<gene>
    <name evidence="15" type="ordered locus">Rfer_3999</name>
</gene>
<dbReference type="Pfam" id="PF00109">
    <property type="entry name" value="ketoacyl-synt"/>
    <property type="match status" value="1"/>
</dbReference>
<dbReference type="STRING" id="338969.Rfer_3999"/>
<dbReference type="GO" id="GO:0004315">
    <property type="term" value="F:3-oxoacyl-[acyl-carrier-protein] synthase activity"/>
    <property type="evidence" value="ECO:0007669"/>
    <property type="project" value="TreeGrafter"/>
</dbReference>
<keyword evidence="4" id="KW-1003">Cell membrane</keyword>
<evidence type="ECO:0000256" key="6">
    <source>
        <dbReference type="ARBA" id="ARBA00022679"/>
    </source>
</evidence>
<dbReference type="PANTHER" id="PTHR11712:SF352">
    <property type="entry name" value="3-OXOACYL-[ACYL-CARRIER-PROTEIN] SYNTHASE"/>
    <property type="match status" value="1"/>
</dbReference>
<keyword evidence="8" id="KW-1133">Transmembrane helix</keyword>
<dbReference type="KEGG" id="rfr:Rfer_3999"/>
<evidence type="ECO:0000313" key="16">
    <source>
        <dbReference type="Proteomes" id="UP000008332"/>
    </source>
</evidence>
<evidence type="ECO:0000256" key="8">
    <source>
        <dbReference type="ARBA" id="ARBA00022989"/>
    </source>
</evidence>
<evidence type="ECO:0000313" key="15">
    <source>
        <dbReference type="EMBL" id="ABD71697.1"/>
    </source>
</evidence>
<comment type="function">
    <text evidence="10">Proposed to synthesize NOD factor fatty acyl chain. Involved in the synthesis of a highly unsaturated fatty acid moiety, which forms part of a lipo-oligosaccharide that is responsible for host specificity.</text>
</comment>
<keyword evidence="15" id="KW-0012">Acyltransferase</keyword>
<dbReference type="PROSITE" id="PS52004">
    <property type="entry name" value="KS3_2"/>
    <property type="match status" value="1"/>
</dbReference>
<dbReference type="eggNOG" id="COG0304">
    <property type="taxonomic scope" value="Bacteria"/>
</dbReference>
<dbReference type="GO" id="GO:0006633">
    <property type="term" value="P:fatty acid biosynthetic process"/>
    <property type="evidence" value="ECO:0007669"/>
    <property type="project" value="TreeGrafter"/>
</dbReference>
<evidence type="ECO:0000256" key="3">
    <source>
        <dbReference type="ARBA" id="ARBA00022458"/>
    </source>
</evidence>
<sequence>MSKAPGRRVAVTGVGMVSPFGGDTDDFFDRIMRGESAIRLYEHPTSPSRLVQPAVTCAQFDSEKSIGHAITHVTDRYSQLGVAAAFSAWDDAGLKREGAGSDEYGVSWGTAAGGMLTYEKGYGDMYLRGKQRVSPLSVPMAMNNAAASHIAMALGLGSACMTYSMACASSTVSIGEAFRRIQRGESSLIVAGGSESPLAFTIMRAWEAMRVVAAGDEQTAYRACRPFQQGRTGLVLGEGAAALVLEDWEHARQRGARVYCELAGFGQSCDHTHLVRPDAQGQSRAIMAALHEAELAPAQVGYVNAHGTATVEGDPIEISALRQVFGVHAGQLAVSATKSMHGHSLGAVGAMEALITVLALARKAIPPTAHLEQVAPDCLGVQHVMGSGLRDVPLQAAISNSFAFGGSNAVLAFRATSDA</sequence>
<evidence type="ECO:0000256" key="10">
    <source>
        <dbReference type="ARBA" id="ARBA00037576"/>
    </source>
</evidence>
<comment type="subcellular location">
    <subcellularLocation>
        <location evidence="1">Cell inner membrane</location>
    </subcellularLocation>
</comment>
<evidence type="ECO:0000259" key="14">
    <source>
        <dbReference type="PROSITE" id="PS52004"/>
    </source>
</evidence>
<dbReference type="InterPro" id="IPR020841">
    <property type="entry name" value="PKS_Beta-ketoAc_synthase_dom"/>
</dbReference>
<keyword evidence="3" id="KW-0536">Nodulation</keyword>
<dbReference type="InterPro" id="IPR014030">
    <property type="entry name" value="Ketoacyl_synth_N"/>
</dbReference>
<evidence type="ECO:0000256" key="1">
    <source>
        <dbReference type="ARBA" id="ARBA00004533"/>
    </source>
</evidence>
<proteinExistence type="inferred from homology"/>
<dbReference type="GO" id="GO:0005886">
    <property type="term" value="C:plasma membrane"/>
    <property type="evidence" value="ECO:0007669"/>
    <property type="project" value="UniProtKB-SubCell"/>
</dbReference>
<reference evidence="16" key="1">
    <citation type="submission" date="2006-02" db="EMBL/GenBank/DDBJ databases">
        <title>Complete sequence of chromosome of Rhodoferax ferrireducens DSM 15236.</title>
        <authorList>
            <person name="Copeland A."/>
            <person name="Lucas S."/>
            <person name="Lapidus A."/>
            <person name="Barry K."/>
            <person name="Detter J.C."/>
            <person name="Glavina del Rio T."/>
            <person name="Hammon N."/>
            <person name="Israni S."/>
            <person name="Pitluck S."/>
            <person name="Brettin T."/>
            <person name="Bruce D."/>
            <person name="Han C."/>
            <person name="Tapia R."/>
            <person name="Gilna P."/>
            <person name="Kiss H."/>
            <person name="Schmutz J."/>
            <person name="Larimer F."/>
            <person name="Land M."/>
            <person name="Kyrpides N."/>
            <person name="Ivanova N."/>
            <person name="Richardson P."/>
        </authorList>
    </citation>
    <scope>NUCLEOTIDE SEQUENCE [LARGE SCALE GENOMIC DNA]</scope>
    <source>
        <strain evidence="16">ATCC BAA-621 / DSM 15236 / T118</strain>
    </source>
</reference>
<evidence type="ECO:0000256" key="13">
    <source>
        <dbReference type="RuleBase" id="RU003694"/>
    </source>
</evidence>
<dbReference type="InterPro" id="IPR014031">
    <property type="entry name" value="Ketoacyl_synth_C"/>
</dbReference>
<dbReference type="EMBL" id="CP000267">
    <property type="protein sequence ID" value="ABD71697.1"/>
    <property type="molecule type" value="Genomic_DNA"/>
</dbReference>